<dbReference type="EMBL" id="BNJJ01000001">
    <property type="protein sequence ID" value="GHO82354.1"/>
    <property type="molecule type" value="Genomic_DNA"/>
</dbReference>
<accession>A0ABQ3V937</accession>
<protein>
    <submittedName>
        <fullName evidence="2">Uncharacterized protein</fullName>
    </submittedName>
</protein>
<name>A0ABQ3V937_9CHLR</name>
<evidence type="ECO:0000313" key="2">
    <source>
        <dbReference type="EMBL" id="GHO82354.1"/>
    </source>
</evidence>
<dbReference type="Proteomes" id="UP000635565">
    <property type="component" value="Unassembled WGS sequence"/>
</dbReference>
<gene>
    <name evidence="2" type="ORF">KSZ_03600</name>
</gene>
<evidence type="ECO:0000256" key="1">
    <source>
        <dbReference type="SAM" id="MobiDB-lite"/>
    </source>
</evidence>
<comment type="caution">
    <text evidence="2">The sequence shown here is derived from an EMBL/GenBank/DDBJ whole genome shotgun (WGS) entry which is preliminary data.</text>
</comment>
<proteinExistence type="predicted"/>
<keyword evidence="3" id="KW-1185">Reference proteome</keyword>
<sequence>MAWGEERASKQKTPRVDKSQDMGQNCEKTASGPARASKHMTSYRSITFNSTIVIIKIESEPEKQR</sequence>
<organism evidence="2 3">
    <name type="scientific">Dictyobacter formicarum</name>
    <dbReference type="NCBI Taxonomy" id="2778368"/>
    <lineage>
        <taxon>Bacteria</taxon>
        <taxon>Bacillati</taxon>
        <taxon>Chloroflexota</taxon>
        <taxon>Ktedonobacteria</taxon>
        <taxon>Ktedonobacterales</taxon>
        <taxon>Dictyobacteraceae</taxon>
        <taxon>Dictyobacter</taxon>
    </lineage>
</organism>
<reference evidence="2 3" key="1">
    <citation type="journal article" date="2021" name="Int. J. Syst. Evol. Microbiol.">
        <title>Reticulibacter mediterranei gen. nov., sp. nov., within the new family Reticulibacteraceae fam. nov., and Ktedonospora formicarum gen. nov., sp. nov., Ktedonobacter robiniae sp. nov., Dictyobacter formicarum sp. nov. and Dictyobacter arantiisoli sp. nov., belonging to the class Ktedonobacteria.</title>
        <authorList>
            <person name="Yabe S."/>
            <person name="Zheng Y."/>
            <person name="Wang C.M."/>
            <person name="Sakai Y."/>
            <person name="Abe K."/>
            <person name="Yokota A."/>
            <person name="Donadio S."/>
            <person name="Cavaletti L."/>
            <person name="Monciardini P."/>
        </authorList>
    </citation>
    <scope>NUCLEOTIDE SEQUENCE [LARGE SCALE GENOMIC DNA]</scope>
    <source>
        <strain evidence="2 3">SOSP1-9</strain>
    </source>
</reference>
<feature type="region of interest" description="Disordered" evidence="1">
    <location>
        <begin position="1"/>
        <end position="41"/>
    </location>
</feature>
<feature type="compositionally biased region" description="Basic and acidic residues" evidence="1">
    <location>
        <begin position="1"/>
        <end position="20"/>
    </location>
</feature>
<evidence type="ECO:0000313" key="3">
    <source>
        <dbReference type="Proteomes" id="UP000635565"/>
    </source>
</evidence>